<evidence type="ECO:0000313" key="1">
    <source>
        <dbReference type="EMBL" id="GEM67154.1"/>
    </source>
</evidence>
<evidence type="ECO:0000313" key="2">
    <source>
        <dbReference type="Proteomes" id="UP000321676"/>
    </source>
</evidence>
<proteinExistence type="predicted"/>
<dbReference type="EMBL" id="BJXH01000003">
    <property type="protein sequence ID" value="GEM67154.1"/>
    <property type="molecule type" value="Genomic_DNA"/>
</dbReference>
<protein>
    <submittedName>
        <fullName evidence="1">Uncharacterized protein</fullName>
    </submittedName>
</protein>
<sequence>MDPANVMEFLRVKKQGSSQPAVPPFALLNNTHLHIDDLNYFAVPKDRRTYPQQSIEESSVQGEIALGQILYCSVAAIEHSIALFHLLQNRSELC</sequence>
<dbReference type="Proteomes" id="UP000321676">
    <property type="component" value="Unassembled WGS sequence"/>
</dbReference>
<reference evidence="1 2" key="1">
    <citation type="submission" date="2019-07" db="EMBL/GenBank/DDBJ databases">
        <title>Whole genome shotgun sequence of Sphingobacterium mizutaii NBRC 14946.</title>
        <authorList>
            <person name="Hosoyama A."/>
            <person name="Uohara A."/>
            <person name="Ohji S."/>
            <person name="Ichikawa N."/>
        </authorList>
    </citation>
    <scope>NUCLEOTIDE SEQUENCE [LARGE SCALE GENOMIC DNA]</scope>
    <source>
        <strain evidence="1 2">NBRC 14946</strain>
    </source>
</reference>
<comment type="caution">
    <text evidence="1">The sequence shown here is derived from an EMBL/GenBank/DDBJ whole genome shotgun (WGS) entry which is preliminary data.</text>
</comment>
<accession>A0ABQ0VZS3</accession>
<organism evidence="1 2">
    <name type="scientific">Sphingobacterium mizutaii NBRC 14946 = DSM 11724</name>
    <dbReference type="NCBI Taxonomy" id="1220576"/>
    <lineage>
        <taxon>Bacteria</taxon>
        <taxon>Pseudomonadati</taxon>
        <taxon>Bacteroidota</taxon>
        <taxon>Sphingobacteriia</taxon>
        <taxon>Sphingobacteriales</taxon>
        <taxon>Sphingobacteriaceae</taxon>
        <taxon>Sphingobacterium</taxon>
    </lineage>
</organism>
<keyword evidence="2" id="KW-1185">Reference proteome</keyword>
<gene>
    <name evidence="1" type="ORF">SMI01S_07600</name>
</gene>
<name>A0ABQ0VZS3_9SPHI</name>